<proteinExistence type="predicted"/>
<gene>
    <name evidence="1" type="ordered locus">MROS_2542</name>
</gene>
<evidence type="ECO:0008006" key="3">
    <source>
        <dbReference type="Google" id="ProtNLM"/>
    </source>
</evidence>
<dbReference type="InterPro" id="IPR003489">
    <property type="entry name" value="RHF/RaiA"/>
</dbReference>
<dbReference type="HOGENOM" id="CLU_071472_5_2_10"/>
<keyword evidence="2" id="KW-1185">Reference proteome</keyword>
<dbReference type="Pfam" id="PF02482">
    <property type="entry name" value="Ribosomal_S30AE"/>
    <property type="match status" value="1"/>
</dbReference>
<accession>I6YYW2</accession>
<dbReference type="InterPro" id="IPR036567">
    <property type="entry name" value="RHF-like"/>
</dbReference>
<evidence type="ECO:0000313" key="2">
    <source>
        <dbReference type="Proteomes" id="UP000009011"/>
    </source>
</evidence>
<dbReference type="Gene3D" id="3.30.160.100">
    <property type="entry name" value="Ribosome hibernation promotion factor-like"/>
    <property type="match status" value="1"/>
</dbReference>
<dbReference type="SUPFAM" id="SSF69754">
    <property type="entry name" value="Ribosome binding protein Y (YfiA homologue)"/>
    <property type="match status" value="1"/>
</dbReference>
<organism evidence="1 2">
    <name type="scientific">Melioribacter roseus (strain DSM 23840 / JCM 17771 / VKM B-2668 / P3M-2)</name>
    <dbReference type="NCBI Taxonomy" id="1191523"/>
    <lineage>
        <taxon>Bacteria</taxon>
        <taxon>Pseudomonadati</taxon>
        <taxon>Ignavibacteriota</taxon>
        <taxon>Ignavibacteria</taxon>
        <taxon>Ignavibacteriales</taxon>
        <taxon>Melioribacteraceae</taxon>
        <taxon>Melioribacter</taxon>
    </lineage>
</organism>
<dbReference type="NCBIfam" id="TIGR00741">
    <property type="entry name" value="yfiA"/>
    <property type="match status" value="1"/>
</dbReference>
<dbReference type="EMBL" id="CP003557">
    <property type="protein sequence ID" value="AFN75772.1"/>
    <property type="molecule type" value="Genomic_DNA"/>
</dbReference>
<dbReference type="KEGG" id="mro:MROS_2542"/>
<sequence>MNIKITSRKFRAKDSLKNFIKEEIKSAEKFYDDILDVDVILSYTKLEDSIKTAEIIAQIPGKTLSVSHSSDDFEKSVSAAVEKLIRQLKKVKTQRIARK</sequence>
<name>I6YYW2_MELRP</name>
<dbReference type="STRING" id="1191523.MROS_2542"/>
<dbReference type="RefSeq" id="WP_014857202.1">
    <property type="nucleotide sequence ID" value="NC_018178.1"/>
</dbReference>
<dbReference type="OrthoDB" id="9808702at2"/>
<dbReference type="Proteomes" id="UP000009011">
    <property type="component" value="Chromosome"/>
</dbReference>
<protein>
    <recommendedName>
        <fullName evidence="3">Ribosomal subunit interface protein</fullName>
    </recommendedName>
</protein>
<reference evidence="1 2" key="1">
    <citation type="journal article" date="2013" name="PLoS ONE">
        <title>Genomic analysis of Melioribacter roseus, facultatively anaerobic organotrophic bacterium representing a novel deep lineage within Bacteriodetes/Chlorobi group.</title>
        <authorList>
            <person name="Kadnikov V.V."/>
            <person name="Mardanov A.V."/>
            <person name="Podosokorskaya O.A."/>
            <person name="Gavrilov S.N."/>
            <person name="Kublanov I.V."/>
            <person name="Beletsky A.V."/>
            <person name="Bonch-Osmolovskaya E.A."/>
            <person name="Ravin N.V."/>
        </authorList>
    </citation>
    <scope>NUCLEOTIDE SEQUENCE [LARGE SCALE GENOMIC DNA]</scope>
    <source>
        <strain evidence="2">JCM 17771 / P3M-2</strain>
    </source>
</reference>
<dbReference type="eggNOG" id="COG1544">
    <property type="taxonomic scope" value="Bacteria"/>
</dbReference>
<evidence type="ECO:0000313" key="1">
    <source>
        <dbReference type="EMBL" id="AFN75772.1"/>
    </source>
</evidence>
<dbReference type="AlphaFoldDB" id="I6YYW2"/>